<evidence type="ECO:0000256" key="7">
    <source>
        <dbReference type="SAM" id="SignalP"/>
    </source>
</evidence>
<dbReference type="RefSeq" id="WP_105351026.1">
    <property type="nucleotide sequence ID" value="NZ_PUIA01000017.1"/>
</dbReference>
<evidence type="ECO:0000256" key="1">
    <source>
        <dbReference type="ARBA" id="ARBA00001913"/>
    </source>
</evidence>
<comment type="caution">
    <text evidence="9">The sequence shown here is derived from an EMBL/GenBank/DDBJ whole genome shotgun (WGS) entry which is preliminary data.</text>
</comment>
<dbReference type="SUPFAM" id="SSF49468">
    <property type="entry name" value="VHL"/>
    <property type="match status" value="1"/>
</dbReference>
<keyword evidence="3" id="KW-0479">Metal-binding</keyword>
<dbReference type="PANTHER" id="PTHR45953:SF1">
    <property type="entry name" value="IDURONATE 2-SULFATASE"/>
    <property type="match status" value="1"/>
</dbReference>
<dbReference type="EMBL" id="PUIA01000017">
    <property type="protein sequence ID" value="PQO36771.1"/>
    <property type="molecule type" value="Genomic_DNA"/>
</dbReference>
<dbReference type="Proteomes" id="UP000240009">
    <property type="component" value="Unassembled WGS sequence"/>
</dbReference>
<proteinExistence type="inferred from homology"/>
<gene>
    <name evidence="9" type="ORF">C5Y96_06280</name>
</gene>
<evidence type="ECO:0000256" key="5">
    <source>
        <dbReference type="ARBA" id="ARBA00022801"/>
    </source>
</evidence>
<evidence type="ECO:0000313" key="10">
    <source>
        <dbReference type="Proteomes" id="UP000240009"/>
    </source>
</evidence>
<evidence type="ECO:0000313" key="9">
    <source>
        <dbReference type="EMBL" id="PQO36771.1"/>
    </source>
</evidence>
<sequence length="586" mass="66625">MFARPLRCLLMMVAFSASNAAAACYAADQPDKHPNVLLICVDDLRPELKCYGADHILSPSIDRLAESGVIFDRCYVQVAVCNPSRASTFTGLRPDKLGCWTLPFHFRETLPEAVTLPQYFRQHGYTCEGMGKIFHNPWQDPRSWSRPHRWPDAELTNYSPEQKAFRNKVAQTIAEDDWRYNNLRGVIANAPDIADVEHHDGELTVMAIERLKELSHSQQPFLLAVGYTQPHLPWCPPKRYWDKYNRDSLPLAINPYPPKNSPEVAVGTNYEMTHYADAIHVPKPHVGSVSEAEARRFRHAYFASVSFIDAQVGLLLDALDQQKLTDNTIVVLWSDHGWKLGEHNGWGKMTNLEIDTRIPMIIRSPQAQANGQRTNRIVESLDIFPTLCDLTGLPVPEFLDGQSAAHLLDDPAAPHTGVAYSQYIWRPLIGNGIRTDRWHYIEWRGMDDATIKHQELYDHASDPQENVNIFGQHPKVEADLQARVQKVLIPHKIVLRPQIHSQRNGPRKNLTLDNRYDGTVRVTWIDVSGQRRNTFDLMPGEKRPFGTFVGHVFSIESLDGRYHELLTITPDSETVRLGDHAMAPDK</sequence>
<evidence type="ECO:0000256" key="4">
    <source>
        <dbReference type="ARBA" id="ARBA00022729"/>
    </source>
</evidence>
<feature type="domain" description="Sulfatase N-terminal" evidence="8">
    <location>
        <begin position="34"/>
        <end position="392"/>
    </location>
</feature>
<evidence type="ECO:0000256" key="3">
    <source>
        <dbReference type="ARBA" id="ARBA00022723"/>
    </source>
</evidence>
<reference evidence="9 10" key="1">
    <citation type="submission" date="2018-02" db="EMBL/GenBank/DDBJ databases">
        <title>Comparative genomes isolates from brazilian mangrove.</title>
        <authorList>
            <person name="Araujo J.E."/>
            <person name="Taketani R.G."/>
            <person name="Silva M.C.P."/>
            <person name="Loureco M.V."/>
            <person name="Andreote F.D."/>
        </authorList>
    </citation>
    <scope>NUCLEOTIDE SEQUENCE [LARGE SCALE GENOMIC DNA]</scope>
    <source>
        <strain evidence="9 10">HEX-2 MGV</strain>
    </source>
</reference>
<feature type="chain" id="PRO_5015424833" evidence="7">
    <location>
        <begin position="23"/>
        <end position="586"/>
    </location>
</feature>
<dbReference type="AlphaFoldDB" id="A0A2S8FX68"/>
<dbReference type="InterPro" id="IPR017850">
    <property type="entry name" value="Alkaline_phosphatase_core_sf"/>
</dbReference>
<dbReference type="Gene3D" id="2.60.40.780">
    <property type="entry name" value="von Hippel-Lindau disease tumour suppressor, beta domain"/>
    <property type="match status" value="1"/>
</dbReference>
<keyword evidence="4 7" id="KW-0732">Signal</keyword>
<dbReference type="InterPro" id="IPR035874">
    <property type="entry name" value="IDS"/>
</dbReference>
<dbReference type="InterPro" id="IPR000917">
    <property type="entry name" value="Sulfatase_N"/>
</dbReference>
<accession>A0A2S8FX68</accession>
<dbReference type="PROSITE" id="PS51257">
    <property type="entry name" value="PROKAR_LIPOPROTEIN"/>
    <property type="match status" value="1"/>
</dbReference>
<comment type="similarity">
    <text evidence="2">Belongs to the sulfatase family.</text>
</comment>
<evidence type="ECO:0000259" key="8">
    <source>
        <dbReference type="Pfam" id="PF00884"/>
    </source>
</evidence>
<dbReference type="OrthoDB" id="9782218at2"/>
<keyword evidence="6" id="KW-0106">Calcium</keyword>
<name>A0A2S8FX68_9BACT</name>
<dbReference type="GO" id="GO:0005737">
    <property type="term" value="C:cytoplasm"/>
    <property type="evidence" value="ECO:0007669"/>
    <property type="project" value="TreeGrafter"/>
</dbReference>
<dbReference type="GO" id="GO:0004423">
    <property type="term" value="F:iduronate-2-sulfatase activity"/>
    <property type="evidence" value="ECO:0007669"/>
    <property type="project" value="InterPro"/>
</dbReference>
<dbReference type="Pfam" id="PF00884">
    <property type="entry name" value="Sulfatase"/>
    <property type="match status" value="1"/>
</dbReference>
<dbReference type="GO" id="GO:0046872">
    <property type="term" value="F:metal ion binding"/>
    <property type="evidence" value="ECO:0007669"/>
    <property type="project" value="UniProtKB-KW"/>
</dbReference>
<keyword evidence="5" id="KW-0378">Hydrolase</keyword>
<evidence type="ECO:0000256" key="2">
    <source>
        <dbReference type="ARBA" id="ARBA00008779"/>
    </source>
</evidence>
<dbReference type="PANTHER" id="PTHR45953">
    <property type="entry name" value="IDURONATE 2-SULFATASE"/>
    <property type="match status" value="1"/>
</dbReference>
<evidence type="ECO:0000256" key="6">
    <source>
        <dbReference type="ARBA" id="ARBA00022837"/>
    </source>
</evidence>
<comment type="cofactor">
    <cofactor evidence="1">
        <name>Ca(2+)</name>
        <dbReference type="ChEBI" id="CHEBI:29108"/>
    </cofactor>
</comment>
<dbReference type="Gene3D" id="3.40.720.10">
    <property type="entry name" value="Alkaline Phosphatase, subunit A"/>
    <property type="match status" value="1"/>
</dbReference>
<dbReference type="CDD" id="cd16030">
    <property type="entry name" value="iduronate-2-sulfatase"/>
    <property type="match status" value="1"/>
</dbReference>
<dbReference type="InterPro" id="IPR037140">
    <property type="entry name" value="VHL_beta_dom_sf"/>
</dbReference>
<organism evidence="9 10">
    <name type="scientific">Blastopirellula marina</name>
    <dbReference type="NCBI Taxonomy" id="124"/>
    <lineage>
        <taxon>Bacteria</taxon>
        <taxon>Pseudomonadati</taxon>
        <taxon>Planctomycetota</taxon>
        <taxon>Planctomycetia</taxon>
        <taxon>Pirellulales</taxon>
        <taxon>Pirellulaceae</taxon>
        <taxon>Blastopirellula</taxon>
    </lineage>
</organism>
<feature type="signal peptide" evidence="7">
    <location>
        <begin position="1"/>
        <end position="22"/>
    </location>
</feature>
<protein>
    <submittedName>
        <fullName evidence="9">Iduronate-2-sulfatase</fullName>
    </submittedName>
</protein>
<dbReference type="InterPro" id="IPR036208">
    <property type="entry name" value="VHL_sf"/>
</dbReference>
<dbReference type="SUPFAM" id="SSF53649">
    <property type="entry name" value="Alkaline phosphatase-like"/>
    <property type="match status" value="1"/>
</dbReference>